<protein>
    <submittedName>
        <fullName evidence="1">Uncharacterized protein</fullName>
    </submittedName>
</protein>
<reference evidence="1" key="1">
    <citation type="submission" date="2017-07" db="EMBL/GenBank/DDBJ databases">
        <title>Taro Niue Genome Assembly and Annotation.</title>
        <authorList>
            <person name="Atibalentja N."/>
            <person name="Keating K."/>
            <person name="Fields C.J."/>
        </authorList>
    </citation>
    <scope>NUCLEOTIDE SEQUENCE</scope>
    <source>
        <strain evidence="1">Niue_2</strain>
        <tissue evidence="1">Leaf</tissue>
    </source>
</reference>
<accession>A0A843VJF9</accession>
<proteinExistence type="predicted"/>
<sequence>MCAKAKKTYGGLDKESLVLSGVFPTERNLQNATEVPIAIQAKDTKGPDMISFNDDRRDVSVEVPRRGVVRLRRLLGFYAVNAPDRGCEGKAITVVRTSGRALSTTKRSKYRCFKALRERYRIGEEYDIILVREDQTYMLDKLECFALSLDILDMGFRLPLPEVARDLLSA</sequence>
<dbReference type="Proteomes" id="UP000652761">
    <property type="component" value="Unassembled WGS sequence"/>
</dbReference>
<dbReference type="EMBL" id="NMUH01001349">
    <property type="protein sequence ID" value="MQL91519.1"/>
    <property type="molecule type" value="Genomic_DNA"/>
</dbReference>
<evidence type="ECO:0000313" key="1">
    <source>
        <dbReference type="EMBL" id="MQL91519.1"/>
    </source>
</evidence>
<keyword evidence="2" id="KW-1185">Reference proteome</keyword>
<comment type="caution">
    <text evidence="1">The sequence shown here is derived from an EMBL/GenBank/DDBJ whole genome shotgun (WGS) entry which is preliminary data.</text>
</comment>
<gene>
    <name evidence="1" type="ORF">Taro_024125</name>
</gene>
<organism evidence="1 2">
    <name type="scientific">Colocasia esculenta</name>
    <name type="common">Wild taro</name>
    <name type="synonym">Arum esculentum</name>
    <dbReference type="NCBI Taxonomy" id="4460"/>
    <lineage>
        <taxon>Eukaryota</taxon>
        <taxon>Viridiplantae</taxon>
        <taxon>Streptophyta</taxon>
        <taxon>Embryophyta</taxon>
        <taxon>Tracheophyta</taxon>
        <taxon>Spermatophyta</taxon>
        <taxon>Magnoliopsida</taxon>
        <taxon>Liliopsida</taxon>
        <taxon>Araceae</taxon>
        <taxon>Aroideae</taxon>
        <taxon>Colocasieae</taxon>
        <taxon>Colocasia</taxon>
    </lineage>
</organism>
<dbReference type="AlphaFoldDB" id="A0A843VJF9"/>
<name>A0A843VJF9_COLES</name>
<evidence type="ECO:0000313" key="2">
    <source>
        <dbReference type="Proteomes" id="UP000652761"/>
    </source>
</evidence>